<dbReference type="CDD" id="cd01056">
    <property type="entry name" value="Euk_Ferritin"/>
    <property type="match status" value="1"/>
</dbReference>
<dbReference type="InterPro" id="IPR009040">
    <property type="entry name" value="Ferritin-like_diiron"/>
</dbReference>
<keyword evidence="4 5" id="KW-0408">Iron</keyword>
<dbReference type="GO" id="GO:0006826">
    <property type="term" value="P:iron ion transport"/>
    <property type="evidence" value="ECO:0007669"/>
    <property type="project" value="InterPro"/>
</dbReference>
<dbReference type="PANTHER" id="PTHR11431:SF97">
    <property type="entry name" value="FERRITIN HEAVY POLYPEPTIDE-LIKE 17-RELATED"/>
    <property type="match status" value="1"/>
</dbReference>
<dbReference type="eggNOG" id="KOG2332">
    <property type="taxonomic scope" value="Eukaryota"/>
</dbReference>
<keyword evidence="3 5" id="KW-0479">Metal-binding</keyword>
<dbReference type="InterPro" id="IPR001519">
    <property type="entry name" value="Ferritin"/>
</dbReference>
<dbReference type="Proteomes" id="UP000005225">
    <property type="component" value="Unassembled WGS sequence"/>
</dbReference>
<dbReference type="InterPro" id="IPR009078">
    <property type="entry name" value="Ferritin-like_SF"/>
</dbReference>
<comment type="similarity">
    <text evidence="1 6">Belongs to the ferritin family.</text>
</comment>
<evidence type="ECO:0000256" key="6">
    <source>
        <dbReference type="RuleBase" id="RU361145"/>
    </source>
</evidence>
<dbReference type="InterPro" id="IPR012347">
    <property type="entry name" value="Ferritin-like"/>
</dbReference>
<evidence type="ECO:0000256" key="3">
    <source>
        <dbReference type="ARBA" id="ARBA00022723"/>
    </source>
</evidence>
<evidence type="ECO:0000259" key="7">
    <source>
        <dbReference type="PROSITE" id="PS50905"/>
    </source>
</evidence>
<dbReference type="Ensembl" id="ENSOGAT00000029293.1">
    <property type="protein sequence ID" value="ENSOGAP00000021915.1"/>
    <property type="gene ID" value="ENSOGAG00000024752.1"/>
</dbReference>
<evidence type="ECO:0000256" key="4">
    <source>
        <dbReference type="ARBA" id="ARBA00023004"/>
    </source>
</evidence>
<dbReference type="SUPFAM" id="SSF47240">
    <property type="entry name" value="Ferritin-like"/>
    <property type="match status" value="1"/>
</dbReference>
<evidence type="ECO:0000313" key="9">
    <source>
        <dbReference type="Proteomes" id="UP000005225"/>
    </source>
</evidence>
<dbReference type="FunFam" id="1.20.1260.10:FF:000016">
    <property type="entry name" value="Ferritin heavy chain"/>
    <property type="match status" value="1"/>
</dbReference>
<feature type="binding site" evidence="5">
    <location>
        <position position="108"/>
    </location>
    <ligand>
        <name>Fe cation</name>
        <dbReference type="ChEBI" id="CHEBI:24875"/>
        <label>2</label>
    </ligand>
</feature>
<dbReference type="Pfam" id="PF00210">
    <property type="entry name" value="Ferritin"/>
    <property type="match status" value="1"/>
</dbReference>
<evidence type="ECO:0000256" key="1">
    <source>
        <dbReference type="ARBA" id="ARBA00007513"/>
    </source>
</evidence>
<dbReference type="InParanoid" id="H0Y0M2"/>
<dbReference type="GO" id="GO:0006879">
    <property type="term" value="P:intracellular iron ion homeostasis"/>
    <property type="evidence" value="ECO:0007669"/>
    <property type="project" value="UniProtKB-KW"/>
</dbReference>
<feature type="domain" description="Ferritin-like diiron" evidence="7">
    <location>
        <begin position="11"/>
        <end position="160"/>
    </location>
</feature>
<reference evidence="9" key="1">
    <citation type="submission" date="2011-03" db="EMBL/GenBank/DDBJ databases">
        <title>Version 3 of the genome sequence of Otolemur garnettii (Bushbaby).</title>
        <authorList>
            <consortium name="The Broad Institute Genome Sequencing Platform"/>
            <person name="Di Palma F."/>
            <person name="Johnson J."/>
            <person name="Lander E.S."/>
            <person name="Lindblad-Toh K."/>
            <person name="Jaffe D.B."/>
            <person name="Gnerre S."/>
            <person name="MacCallum I."/>
            <person name="Przybylski D."/>
            <person name="Ribeiro F.J."/>
            <person name="Burton J.N."/>
            <person name="Walker B.J."/>
            <person name="Sharpe T."/>
            <person name="Hall G."/>
        </authorList>
    </citation>
    <scope>NUCLEOTIDE SEQUENCE [LARGE SCALE GENOMIC DNA]</scope>
</reference>
<feature type="binding site" evidence="5">
    <location>
        <position position="66"/>
    </location>
    <ligand>
        <name>Fe cation</name>
        <dbReference type="ChEBI" id="CHEBI:24875"/>
        <label>1</label>
    </ligand>
</feature>
<dbReference type="GO" id="GO:0005737">
    <property type="term" value="C:cytoplasm"/>
    <property type="evidence" value="ECO:0007669"/>
    <property type="project" value="TreeGrafter"/>
</dbReference>
<keyword evidence="2 6" id="KW-0409">Iron storage</keyword>
<dbReference type="InterPro" id="IPR008331">
    <property type="entry name" value="Ferritin_DPS_dom"/>
</dbReference>
<dbReference type="OMA" id="ECAFQME"/>
<evidence type="ECO:0000256" key="2">
    <source>
        <dbReference type="ARBA" id="ARBA00022434"/>
    </source>
</evidence>
<dbReference type="STRING" id="30611.ENSOGAP00000021915"/>
<dbReference type="PROSITE" id="PS50905">
    <property type="entry name" value="FERRITIN_LIKE"/>
    <property type="match status" value="1"/>
</dbReference>
<sequence length="182" mass="21248">VMAVAPSQVRQNYHPNCEAAVNRQINLLLYASYVYLSMAFYFDRDDVALKHFARYFLRQSHDKRYHVEMLMQLQNQRGGRSCFRDVKKPDHDDCENGLQAMECAFQMEKSVDESFLDLHQLASDKNDLQLCNFLETHFLHNGVKTVKELGGYLTDLRRLGALDSKLAEYIFDRLTLDQSDQK</sequence>
<proteinExistence type="inferred from homology"/>
<reference evidence="8" key="2">
    <citation type="submission" date="2025-08" db="UniProtKB">
        <authorList>
            <consortium name="Ensembl"/>
        </authorList>
    </citation>
    <scope>IDENTIFICATION</scope>
</reference>
<dbReference type="EMBL" id="AAQR03156340">
    <property type="status" value="NOT_ANNOTATED_CDS"/>
    <property type="molecule type" value="Genomic_DNA"/>
</dbReference>
<dbReference type="AlphaFoldDB" id="H0Y0M2"/>
<comment type="function">
    <text evidence="6">Stores iron in a soluble, non-toxic, readily available form. Important for iron homeostasis. Iron is taken up in the ferrous form and deposited as ferric hydroxides after oxidation.</text>
</comment>
<keyword evidence="9" id="KW-1185">Reference proteome</keyword>
<name>H0Y0M2_OTOGA</name>
<evidence type="ECO:0000256" key="5">
    <source>
        <dbReference type="PIRSR" id="PIRSR601519-1"/>
    </source>
</evidence>
<reference evidence="8" key="3">
    <citation type="submission" date="2025-09" db="UniProtKB">
        <authorList>
            <consortium name="Ensembl"/>
        </authorList>
    </citation>
    <scope>IDENTIFICATION</scope>
</reference>
<protein>
    <recommendedName>
        <fullName evidence="6">Ferritin</fullName>
    </recommendedName>
</protein>
<dbReference type="GO" id="GO:0004322">
    <property type="term" value="F:ferroxidase activity"/>
    <property type="evidence" value="ECO:0007669"/>
    <property type="project" value="UniProtKB-ARBA"/>
</dbReference>
<dbReference type="GO" id="GO:0008198">
    <property type="term" value="F:ferrous iron binding"/>
    <property type="evidence" value="ECO:0007669"/>
    <property type="project" value="TreeGrafter"/>
</dbReference>
<accession>H0Y0M2</accession>
<dbReference type="GO" id="GO:0008199">
    <property type="term" value="F:ferric iron binding"/>
    <property type="evidence" value="ECO:0007669"/>
    <property type="project" value="InterPro"/>
</dbReference>
<evidence type="ECO:0000313" key="8">
    <source>
        <dbReference type="Ensembl" id="ENSOGAP00000021915.1"/>
    </source>
</evidence>
<dbReference type="HOGENOM" id="CLU_065681_4_0_1"/>
<dbReference type="PANTHER" id="PTHR11431">
    <property type="entry name" value="FERRITIN"/>
    <property type="match status" value="1"/>
</dbReference>
<dbReference type="GeneTree" id="ENSGT00950000182841"/>
<organism evidence="8 9">
    <name type="scientific">Otolemur garnettii</name>
    <name type="common">Small-eared galago</name>
    <name type="synonym">Garnett's greater bushbaby</name>
    <dbReference type="NCBI Taxonomy" id="30611"/>
    <lineage>
        <taxon>Eukaryota</taxon>
        <taxon>Metazoa</taxon>
        <taxon>Chordata</taxon>
        <taxon>Craniata</taxon>
        <taxon>Vertebrata</taxon>
        <taxon>Euteleostomi</taxon>
        <taxon>Mammalia</taxon>
        <taxon>Eutheria</taxon>
        <taxon>Euarchontoglires</taxon>
        <taxon>Primates</taxon>
        <taxon>Strepsirrhini</taxon>
        <taxon>Lorisiformes</taxon>
        <taxon>Galagidae</taxon>
        <taxon>Otolemur</taxon>
    </lineage>
</organism>
<dbReference type="Gene3D" id="1.20.1260.10">
    <property type="match status" value="1"/>
</dbReference>